<sequence length="441" mass="48633">MDPRDRGKAPHDSEHTARYGRHGRRTAVVGAGVAGLTAAYILRRAGHVTLYEADDRLGGHAHTHELTSAHDGRVHRVDSGFIVHNRRTYPRLLRLFDELGVATQESDMSMSVRCEGCGLEYAGARGPAGLFARPGNLLRGRYLRLLAEVPVFHRAARRLLARGGDPPLTLREFLDREGFSPYFRTHFMTPVVSAVWSCDAATAQRYPAAYLFRFLEHHGLLSVGGSPVWRTVTGGSREYVDRVAKHIDEVRTGTPVRAVRRHADGAAVTAADGTTESYDAVVIAVHPDQALRMLADPTEAERQVLGAFRYSRNVTLLHTDPRLLPRSRGARASWNHLLPSCDAGADRVRVSYDMNRLQRLDAAETFVVTLGGEDRVDPGRVLARMVYEHPVYTPESVAAQRRLPELDSPVCAFAGAYHGWGFHEDGCRSGVKAAAALGARW</sequence>
<dbReference type="PANTHER" id="PTHR42923:SF17">
    <property type="entry name" value="AMINE OXIDASE DOMAIN-CONTAINING PROTEIN"/>
    <property type="match status" value="1"/>
</dbReference>
<keyword evidence="4" id="KW-1185">Reference proteome</keyword>
<comment type="caution">
    <text evidence="3">The sequence shown here is derived from an EMBL/GenBank/DDBJ whole genome shotgun (WGS) entry which is preliminary data.</text>
</comment>
<evidence type="ECO:0000313" key="3">
    <source>
        <dbReference type="EMBL" id="MET9847295.1"/>
    </source>
</evidence>
<protein>
    <submittedName>
        <fullName evidence="3">FAD-dependent oxidoreductase</fullName>
    </submittedName>
</protein>
<dbReference type="PANTHER" id="PTHR42923">
    <property type="entry name" value="PROTOPORPHYRINOGEN OXIDASE"/>
    <property type="match status" value="1"/>
</dbReference>
<feature type="region of interest" description="Disordered" evidence="1">
    <location>
        <begin position="1"/>
        <end position="23"/>
    </location>
</feature>
<dbReference type="InterPro" id="IPR050464">
    <property type="entry name" value="Zeta_carotene_desat/Oxidored"/>
</dbReference>
<name>A0ABV2V2T3_9ACTN</name>
<dbReference type="InterPro" id="IPR002937">
    <property type="entry name" value="Amino_oxidase"/>
</dbReference>
<evidence type="ECO:0000256" key="1">
    <source>
        <dbReference type="SAM" id="MobiDB-lite"/>
    </source>
</evidence>
<gene>
    <name evidence="3" type="ORF">ABZZ21_22645</name>
</gene>
<organism evidence="3 4">
    <name type="scientific">Streptomyces ossamyceticus</name>
    <dbReference type="NCBI Taxonomy" id="249581"/>
    <lineage>
        <taxon>Bacteria</taxon>
        <taxon>Bacillati</taxon>
        <taxon>Actinomycetota</taxon>
        <taxon>Actinomycetes</taxon>
        <taxon>Kitasatosporales</taxon>
        <taxon>Streptomycetaceae</taxon>
        <taxon>Streptomyces</taxon>
    </lineage>
</organism>
<dbReference type="Gene3D" id="3.50.50.60">
    <property type="entry name" value="FAD/NAD(P)-binding domain"/>
    <property type="match status" value="1"/>
</dbReference>
<proteinExistence type="predicted"/>
<dbReference type="RefSeq" id="WP_355398472.1">
    <property type="nucleotide sequence ID" value="NZ_JBEXPZ010000029.1"/>
</dbReference>
<dbReference type="Proteomes" id="UP001550210">
    <property type="component" value="Unassembled WGS sequence"/>
</dbReference>
<evidence type="ECO:0000259" key="2">
    <source>
        <dbReference type="Pfam" id="PF01593"/>
    </source>
</evidence>
<dbReference type="InterPro" id="IPR036188">
    <property type="entry name" value="FAD/NAD-bd_sf"/>
</dbReference>
<dbReference type="SUPFAM" id="SSF51905">
    <property type="entry name" value="FAD/NAD(P)-binding domain"/>
    <property type="match status" value="1"/>
</dbReference>
<evidence type="ECO:0000313" key="4">
    <source>
        <dbReference type="Proteomes" id="UP001550210"/>
    </source>
</evidence>
<feature type="domain" description="Amine oxidase" evidence="2">
    <location>
        <begin position="33"/>
        <end position="436"/>
    </location>
</feature>
<feature type="compositionally biased region" description="Basic and acidic residues" evidence="1">
    <location>
        <begin position="1"/>
        <end position="17"/>
    </location>
</feature>
<dbReference type="EMBL" id="JBEXPZ010000029">
    <property type="protein sequence ID" value="MET9847295.1"/>
    <property type="molecule type" value="Genomic_DNA"/>
</dbReference>
<reference evidence="3 4" key="1">
    <citation type="submission" date="2024-06" db="EMBL/GenBank/DDBJ databases">
        <title>The Natural Products Discovery Center: Release of the First 8490 Sequenced Strains for Exploring Actinobacteria Biosynthetic Diversity.</title>
        <authorList>
            <person name="Kalkreuter E."/>
            <person name="Kautsar S.A."/>
            <person name="Yang D."/>
            <person name="Bader C.D."/>
            <person name="Teijaro C.N."/>
            <person name="Fluegel L."/>
            <person name="Davis C.M."/>
            <person name="Simpson J.R."/>
            <person name="Lauterbach L."/>
            <person name="Steele A.D."/>
            <person name="Gui C."/>
            <person name="Meng S."/>
            <person name="Li G."/>
            <person name="Viehrig K."/>
            <person name="Ye F."/>
            <person name="Su P."/>
            <person name="Kiefer A.F."/>
            <person name="Nichols A."/>
            <person name="Cepeda A.J."/>
            <person name="Yan W."/>
            <person name="Fan B."/>
            <person name="Jiang Y."/>
            <person name="Adhikari A."/>
            <person name="Zheng C.-J."/>
            <person name="Schuster L."/>
            <person name="Cowan T.M."/>
            <person name="Smanski M.J."/>
            <person name="Chevrette M.G."/>
            <person name="De Carvalho L.P.S."/>
            <person name="Shen B."/>
        </authorList>
    </citation>
    <scope>NUCLEOTIDE SEQUENCE [LARGE SCALE GENOMIC DNA]</scope>
    <source>
        <strain evidence="3 4">NPDC006434</strain>
    </source>
</reference>
<accession>A0ABV2V2T3</accession>
<dbReference type="Pfam" id="PF01593">
    <property type="entry name" value="Amino_oxidase"/>
    <property type="match status" value="1"/>
</dbReference>